<feature type="region of interest" description="Disordered" evidence="1">
    <location>
        <begin position="22"/>
        <end position="41"/>
    </location>
</feature>
<dbReference type="InParanoid" id="Q6C589"/>
<accession>Q6C589</accession>
<gene>
    <name evidence="2" type="ORF">YALI0_E20097g</name>
</gene>
<dbReference type="VEuPathDB" id="FungiDB:YALI0_E20097g"/>
<evidence type="ECO:0000313" key="3">
    <source>
        <dbReference type="Proteomes" id="UP000001300"/>
    </source>
</evidence>
<reference evidence="2 3" key="1">
    <citation type="journal article" date="2004" name="Nature">
        <title>Genome evolution in yeasts.</title>
        <authorList>
            <consortium name="Genolevures"/>
            <person name="Dujon B."/>
            <person name="Sherman D."/>
            <person name="Fischer G."/>
            <person name="Durrens P."/>
            <person name="Casaregola S."/>
            <person name="Lafontaine I."/>
            <person name="de Montigny J."/>
            <person name="Marck C."/>
            <person name="Neuveglise C."/>
            <person name="Talla E."/>
            <person name="Goffard N."/>
            <person name="Frangeul L."/>
            <person name="Aigle M."/>
            <person name="Anthouard V."/>
            <person name="Babour A."/>
            <person name="Barbe V."/>
            <person name="Barnay S."/>
            <person name="Blanchin S."/>
            <person name="Beckerich J.M."/>
            <person name="Beyne E."/>
            <person name="Bleykasten C."/>
            <person name="Boisrame A."/>
            <person name="Boyer J."/>
            <person name="Cattolico L."/>
            <person name="Confanioleri F."/>
            <person name="de Daruvar A."/>
            <person name="Despons L."/>
            <person name="Fabre E."/>
            <person name="Fairhead C."/>
            <person name="Ferry-Dumazet H."/>
            <person name="Groppi A."/>
            <person name="Hantraye F."/>
            <person name="Hennequin C."/>
            <person name="Jauniaux N."/>
            <person name="Joyet P."/>
            <person name="Kachouri R."/>
            <person name="Kerrest A."/>
            <person name="Koszul R."/>
            <person name="Lemaire M."/>
            <person name="Lesur I."/>
            <person name="Ma L."/>
            <person name="Muller H."/>
            <person name="Nicaud J.M."/>
            <person name="Nikolski M."/>
            <person name="Oztas S."/>
            <person name="Ozier-Kalogeropoulos O."/>
            <person name="Pellenz S."/>
            <person name="Potier S."/>
            <person name="Richard G.F."/>
            <person name="Straub M.L."/>
            <person name="Suleau A."/>
            <person name="Swennene D."/>
            <person name="Tekaia F."/>
            <person name="Wesolowski-Louvel M."/>
            <person name="Westhof E."/>
            <person name="Wirth B."/>
            <person name="Zeniou-Meyer M."/>
            <person name="Zivanovic I."/>
            <person name="Bolotin-Fukuhara M."/>
            <person name="Thierry A."/>
            <person name="Bouchier C."/>
            <person name="Caudron B."/>
            <person name="Scarpelli C."/>
            <person name="Gaillardin C."/>
            <person name="Weissenbach J."/>
            <person name="Wincker P."/>
            <person name="Souciet J.L."/>
        </authorList>
    </citation>
    <scope>NUCLEOTIDE SEQUENCE [LARGE SCALE GENOMIC DNA]</scope>
    <source>
        <strain evidence="3">CLIB 122 / E 150</strain>
    </source>
</reference>
<name>Q6C589_YARLI</name>
<evidence type="ECO:0000313" key="2">
    <source>
        <dbReference type="EMBL" id="CAG79768.1"/>
    </source>
</evidence>
<proteinExistence type="predicted"/>
<dbReference type="Proteomes" id="UP000001300">
    <property type="component" value="Chromosome E"/>
</dbReference>
<sequence length="41" mass="4614">MTALTNFRRIIAQAELFRLSSTDSSSLHRSGRSFLQGSQRS</sequence>
<keyword evidence="3" id="KW-1185">Reference proteome</keyword>
<protein>
    <submittedName>
        <fullName evidence="2">YALI0E20097p</fullName>
    </submittedName>
</protein>
<evidence type="ECO:0000256" key="1">
    <source>
        <dbReference type="SAM" id="MobiDB-lite"/>
    </source>
</evidence>
<dbReference type="HOGENOM" id="CLU_3279831_0_0_1"/>
<dbReference type="AlphaFoldDB" id="Q6C589"/>
<organism evidence="2 3">
    <name type="scientific">Yarrowia lipolytica (strain CLIB 122 / E 150)</name>
    <name type="common">Yeast</name>
    <name type="synonym">Candida lipolytica</name>
    <dbReference type="NCBI Taxonomy" id="284591"/>
    <lineage>
        <taxon>Eukaryota</taxon>
        <taxon>Fungi</taxon>
        <taxon>Dikarya</taxon>
        <taxon>Ascomycota</taxon>
        <taxon>Saccharomycotina</taxon>
        <taxon>Dipodascomycetes</taxon>
        <taxon>Dipodascales</taxon>
        <taxon>Dipodascales incertae sedis</taxon>
        <taxon>Yarrowia</taxon>
    </lineage>
</organism>
<dbReference type="EMBL" id="CR382131">
    <property type="protein sequence ID" value="CAG79768.1"/>
    <property type="molecule type" value="Genomic_DNA"/>
</dbReference>